<proteinExistence type="predicted"/>
<sequence length="282" mass="31607">MATGARHVFFLLAPPVIGGYAIHRRINNLESRYPRLTVDDSTSSLEFRTASSPATQHSPHIDIYAARIPLKVLLARTDNPNDIKTADNTTLSTAWARSVFGSRLFRFEGSVIGFFTERRFNPGDIGDTPDAFNPIPVSLSPSIDSNPKSSEQPTEKKRPLLHGVFIVERPPSLDSPHGLLGSWKMADEPREFFEKIALWGYPWRLMSGGRHELSVSEPYEVPGLEGEGPFVDVRFASAHDYEIVPEEGGLEKQKTIPEWSARLHRGYAMLILDVAVRELMRK</sequence>
<evidence type="ECO:0000313" key="3">
    <source>
        <dbReference type="Proteomes" id="UP001610563"/>
    </source>
</evidence>
<reference evidence="2 3" key="1">
    <citation type="submission" date="2024-07" db="EMBL/GenBank/DDBJ databases">
        <title>Section-level genome sequencing and comparative genomics of Aspergillus sections Usti and Cavernicolus.</title>
        <authorList>
            <consortium name="Lawrence Berkeley National Laboratory"/>
            <person name="Nybo J.L."/>
            <person name="Vesth T.C."/>
            <person name="Theobald S."/>
            <person name="Frisvad J.C."/>
            <person name="Larsen T.O."/>
            <person name="Kjaerboelling I."/>
            <person name="Rothschild-Mancinelli K."/>
            <person name="Lyhne E.K."/>
            <person name="Kogle M.E."/>
            <person name="Barry K."/>
            <person name="Clum A."/>
            <person name="Na H."/>
            <person name="Ledsgaard L."/>
            <person name="Lin J."/>
            <person name="Lipzen A."/>
            <person name="Kuo A."/>
            <person name="Riley R."/>
            <person name="Mondo S."/>
            <person name="Labutti K."/>
            <person name="Haridas S."/>
            <person name="Pangalinan J."/>
            <person name="Salamov A.A."/>
            <person name="Simmons B.A."/>
            <person name="Magnuson J.K."/>
            <person name="Chen J."/>
            <person name="Drula E."/>
            <person name="Henrissat B."/>
            <person name="Wiebenga A."/>
            <person name="Lubbers R.J."/>
            <person name="Gomes A.C."/>
            <person name="Makela M.R."/>
            <person name="Stajich J."/>
            <person name="Grigoriev I.V."/>
            <person name="Mortensen U.H."/>
            <person name="De Vries R.P."/>
            <person name="Baker S.E."/>
            <person name="Andersen M.R."/>
        </authorList>
    </citation>
    <scope>NUCLEOTIDE SEQUENCE [LARGE SCALE GENOMIC DNA]</scope>
    <source>
        <strain evidence="2 3">CBS 209.92</strain>
    </source>
</reference>
<gene>
    <name evidence="2" type="ORF">BJX66DRAFT_304124</name>
</gene>
<comment type="caution">
    <text evidence="2">The sequence shown here is derived from an EMBL/GenBank/DDBJ whole genome shotgun (WGS) entry which is preliminary data.</text>
</comment>
<accession>A0ABR4G5Q4</accession>
<keyword evidence="3" id="KW-1185">Reference proteome</keyword>
<name>A0ABR4G5Q4_9EURO</name>
<feature type="region of interest" description="Disordered" evidence="1">
    <location>
        <begin position="136"/>
        <end position="156"/>
    </location>
</feature>
<dbReference type="EMBL" id="JBFTWV010000046">
    <property type="protein sequence ID" value="KAL2794337.1"/>
    <property type="molecule type" value="Genomic_DNA"/>
</dbReference>
<evidence type="ECO:0008006" key="4">
    <source>
        <dbReference type="Google" id="ProtNLM"/>
    </source>
</evidence>
<protein>
    <recommendedName>
        <fullName evidence="4">Nudix hydrolase domain-containing protein</fullName>
    </recommendedName>
</protein>
<evidence type="ECO:0000313" key="2">
    <source>
        <dbReference type="EMBL" id="KAL2794337.1"/>
    </source>
</evidence>
<dbReference type="Proteomes" id="UP001610563">
    <property type="component" value="Unassembled WGS sequence"/>
</dbReference>
<evidence type="ECO:0000256" key="1">
    <source>
        <dbReference type="SAM" id="MobiDB-lite"/>
    </source>
</evidence>
<organism evidence="2 3">
    <name type="scientific">Aspergillus keveii</name>
    <dbReference type="NCBI Taxonomy" id="714993"/>
    <lineage>
        <taxon>Eukaryota</taxon>
        <taxon>Fungi</taxon>
        <taxon>Dikarya</taxon>
        <taxon>Ascomycota</taxon>
        <taxon>Pezizomycotina</taxon>
        <taxon>Eurotiomycetes</taxon>
        <taxon>Eurotiomycetidae</taxon>
        <taxon>Eurotiales</taxon>
        <taxon>Aspergillaceae</taxon>
        <taxon>Aspergillus</taxon>
        <taxon>Aspergillus subgen. Nidulantes</taxon>
    </lineage>
</organism>
<feature type="compositionally biased region" description="Polar residues" evidence="1">
    <location>
        <begin position="139"/>
        <end position="152"/>
    </location>
</feature>